<protein>
    <submittedName>
        <fullName evidence="5">Uncharacterized protein</fullName>
    </submittedName>
</protein>
<organism evidence="5 6">
    <name type="scientific">Corynascus novoguineensis</name>
    <dbReference type="NCBI Taxonomy" id="1126955"/>
    <lineage>
        <taxon>Eukaryota</taxon>
        <taxon>Fungi</taxon>
        <taxon>Dikarya</taxon>
        <taxon>Ascomycota</taxon>
        <taxon>Pezizomycotina</taxon>
        <taxon>Sordariomycetes</taxon>
        <taxon>Sordariomycetidae</taxon>
        <taxon>Sordariales</taxon>
        <taxon>Chaetomiaceae</taxon>
        <taxon>Corynascus</taxon>
    </lineage>
</organism>
<dbReference type="AlphaFoldDB" id="A0AAN7CJN7"/>
<name>A0AAN7CJN7_9PEZI</name>
<evidence type="ECO:0000313" key="6">
    <source>
        <dbReference type="Proteomes" id="UP001303647"/>
    </source>
</evidence>
<comment type="subcellular location">
    <subcellularLocation>
        <location evidence="1">Secreted</location>
    </subcellularLocation>
</comment>
<dbReference type="Proteomes" id="UP001303647">
    <property type="component" value="Unassembled WGS sequence"/>
</dbReference>
<comment type="caution">
    <text evidence="5">The sequence shown here is derived from an EMBL/GenBank/DDBJ whole genome shotgun (WGS) entry which is preliminary data.</text>
</comment>
<keyword evidence="4" id="KW-0732">Signal</keyword>
<dbReference type="GO" id="GO:0005576">
    <property type="term" value="C:extracellular region"/>
    <property type="evidence" value="ECO:0007669"/>
    <property type="project" value="UniProtKB-SubCell"/>
</dbReference>
<proteinExistence type="predicted"/>
<dbReference type="InterPro" id="IPR011696">
    <property type="entry name" value="Huwentoxin-1"/>
</dbReference>
<sequence length="72" mass="7666">MRSSIHLVLFLLLGLVTSLALPKRQSKEPFTLLAARNAACHANLTSCRTNADCCSGLKCESFDGEALCVPTG</sequence>
<evidence type="ECO:0000256" key="2">
    <source>
        <dbReference type="ARBA" id="ARBA00022525"/>
    </source>
</evidence>
<reference evidence="5" key="2">
    <citation type="submission" date="2023-05" db="EMBL/GenBank/DDBJ databases">
        <authorList>
            <consortium name="Lawrence Berkeley National Laboratory"/>
            <person name="Steindorff A."/>
            <person name="Hensen N."/>
            <person name="Bonometti L."/>
            <person name="Westerberg I."/>
            <person name="Brannstrom I.O."/>
            <person name="Guillou S."/>
            <person name="Cros-Aarteil S."/>
            <person name="Calhoun S."/>
            <person name="Haridas S."/>
            <person name="Kuo A."/>
            <person name="Mondo S."/>
            <person name="Pangilinan J."/>
            <person name="Riley R."/>
            <person name="Labutti K."/>
            <person name="Andreopoulos B."/>
            <person name="Lipzen A."/>
            <person name="Chen C."/>
            <person name="Yanf M."/>
            <person name="Daum C."/>
            <person name="Ng V."/>
            <person name="Clum A."/>
            <person name="Ohm R."/>
            <person name="Martin F."/>
            <person name="Silar P."/>
            <person name="Natvig D."/>
            <person name="Lalanne C."/>
            <person name="Gautier V."/>
            <person name="Ament-Velasquez S.L."/>
            <person name="Kruys A."/>
            <person name="Hutchinson M.I."/>
            <person name="Powell A.J."/>
            <person name="Barry K."/>
            <person name="Miller A.N."/>
            <person name="Grigoriev I.V."/>
            <person name="Debuchy R."/>
            <person name="Gladieux P."/>
            <person name="Thoren M.H."/>
            <person name="Johannesson H."/>
        </authorList>
    </citation>
    <scope>NUCLEOTIDE SEQUENCE</scope>
    <source>
        <strain evidence="5">CBS 359.72</strain>
    </source>
</reference>
<keyword evidence="3" id="KW-1015">Disulfide bond</keyword>
<evidence type="ECO:0000256" key="4">
    <source>
        <dbReference type="SAM" id="SignalP"/>
    </source>
</evidence>
<reference evidence="5" key="1">
    <citation type="journal article" date="2023" name="Mol. Phylogenet. Evol.">
        <title>Genome-scale phylogeny and comparative genomics of the fungal order Sordariales.</title>
        <authorList>
            <person name="Hensen N."/>
            <person name="Bonometti L."/>
            <person name="Westerberg I."/>
            <person name="Brannstrom I.O."/>
            <person name="Guillou S."/>
            <person name="Cros-Aarteil S."/>
            <person name="Calhoun S."/>
            <person name="Haridas S."/>
            <person name="Kuo A."/>
            <person name="Mondo S."/>
            <person name="Pangilinan J."/>
            <person name="Riley R."/>
            <person name="LaButti K."/>
            <person name="Andreopoulos B."/>
            <person name="Lipzen A."/>
            <person name="Chen C."/>
            <person name="Yan M."/>
            <person name="Daum C."/>
            <person name="Ng V."/>
            <person name="Clum A."/>
            <person name="Steindorff A."/>
            <person name="Ohm R.A."/>
            <person name="Martin F."/>
            <person name="Silar P."/>
            <person name="Natvig D.O."/>
            <person name="Lalanne C."/>
            <person name="Gautier V."/>
            <person name="Ament-Velasquez S.L."/>
            <person name="Kruys A."/>
            <person name="Hutchinson M.I."/>
            <person name="Powell A.J."/>
            <person name="Barry K."/>
            <person name="Miller A.N."/>
            <person name="Grigoriev I.V."/>
            <person name="Debuchy R."/>
            <person name="Gladieux P."/>
            <person name="Hiltunen Thoren M."/>
            <person name="Johannesson H."/>
        </authorList>
    </citation>
    <scope>NUCLEOTIDE SEQUENCE</scope>
    <source>
        <strain evidence="5">CBS 359.72</strain>
    </source>
</reference>
<dbReference type="Pfam" id="PF07740">
    <property type="entry name" value="Toxin_12"/>
    <property type="match status" value="1"/>
</dbReference>
<keyword evidence="2" id="KW-0964">Secreted</keyword>
<feature type="chain" id="PRO_5042927047" evidence="4">
    <location>
        <begin position="21"/>
        <end position="72"/>
    </location>
</feature>
<gene>
    <name evidence="5" type="ORF">C7999DRAFT_18278</name>
</gene>
<keyword evidence="6" id="KW-1185">Reference proteome</keyword>
<dbReference type="EMBL" id="MU857828">
    <property type="protein sequence ID" value="KAK4243354.1"/>
    <property type="molecule type" value="Genomic_DNA"/>
</dbReference>
<accession>A0AAN7CJN7</accession>
<dbReference type="GO" id="GO:0008200">
    <property type="term" value="F:ion channel inhibitor activity"/>
    <property type="evidence" value="ECO:0007669"/>
    <property type="project" value="InterPro"/>
</dbReference>
<evidence type="ECO:0000313" key="5">
    <source>
        <dbReference type="EMBL" id="KAK4243354.1"/>
    </source>
</evidence>
<evidence type="ECO:0000256" key="3">
    <source>
        <dbReference type="ARBA" id="ARBA00023157"/>
    </source>
</evidence>
<feature type="signal peptide" evidence="4">
    <location>
        <begin position="1"/>
        <end position="20"/>
    </location>
</feature>
<evidence type="ECO:0000256" key="1">
    <source>
        <dbReference type="ARBA" id="ARBA00004613"/>
    </source>
</evidence>